<keyword evidence="3" id="KW-1185">Reference proteome</keyword>
<comment type="caution">
    <text evidence="2">The sequence shown here is derived from an EMBL/GenBank/DDBJ whole genome shotgun (WGS) entry which is preliminary data.</text>
</comment>
<gene>
    <name evidence="2" type="ORF">PSON_ATCC_30995.1.T0700288</name>
</gene>
<dbReference type="Proteomes" id="UP000692954">
    <property type="component" value="Unassembled WGS sequence"/>
</dbReference>
<proteinExistence type="predicted"/>
<name>A0A8S1P6N5_9CILI</name>
<accession>A0A8S1P6N5</accession>
<sequence length="404" mass="47625">MYLIILKVTETNRRQIKKQNIGDITYPFQQLIIMYKVILLCSLVIFGSSLTESERLLQSLESNEFGKTIIQMIQIQLQGNSSVDKIIDLLSQMKDRINSEQDMERQKSRDHTQFCDDKYDEILFVIDSSEYQLAKDQQTLPLFIQEQKNKQRQLLDKEEIEERNNQRIGELTDQRDLTRQQYENRRDELTTMIGALQEGRRIISKLSTKKWDPLSGTFSFLEFSQFMFNELESHQKSLKKQSNGIGLLYELLLETSQDPGIQANQQGVAKIQEIMDELIESIFDLLKKELLEDNAREQDYQNQKERIVIQNRRLQATIATFRARVLIINQTILELNNDIRFNTEKSTLLRKQKDDWEKTCVDYHNGYVEATKIRTQQSDILTEVIQVFNRNYNEFPSLIQNITV</sequence>
<reference evidence="2" key="1">
    <citation type="submission" date="2021-01" db="EMBL/GenBank/DDBJ databases">
        <authorList>
            <consortium name="Genoscope - CEA"/>
            <person name="William W."/>
        </authorList>
    </citation>
    <scope>NUCLEOTIDE SEQUENCE</scope>
</reference>
<keyword evidence="1" id="KW-0175">Coiled coil</keyword>
<dbReference type="EMBL" id="CAJJDN010000070">
    <property type="protein sequence ID" value="CAD8098767.1"/>
    <property type="molecule type" value="Genomic_DNA"/>
</dbReference>
<dbReference type="AlphaFoldDB" id="A0A8S1P6N5"/>
<feature type="coiled-coil region" evidence="1">
    <location>
        <begin position="144"/>
        <end position="199"/>
    </location>
</feature>
<evidence type="ECO:0000256" key="1">
    <source>
        <dbReference type="SAM" id="Coils"/>
    </source>
</evidence>
<protein>
    <submittedName>
        <fullName evidence="2">Uncharacterized protein</fullName>
    </submittedName>
</protein>
<evidence type="ECO:0000313" key="2">
    <source>
        <dbReference type="EMBL" id="CAD8098767.1"/>
    </source>
</evidence>
<organism evidence="2 3">
    <name type="scientific">Paramecium sonneborni</name>
    <dbReference type="NCBI Taxonomy" id="65129"/>
    <lineage>
        <taxon>Eukaryota</taxon>
        <taxon>Sar</taxon>
        <taxon>Alveolata</taxon>
        <taxon>Ciliophora</taxon>
        <taxon>Intramacronucleata</taxon>
        <taxon>Oligohymenophorea</taxon>
        <taxon>Peniculida</taxon>
        <taxon>Parameciidae</taxon>
        <taxon>Paramecium</taxon>
    </lineage>
</organism>
<evidence type="ECO:0000313" key="3">
    <source>
        <dbReference type="Proteomes" id="UP000692954"/>
    </source>
</evidence>